<evidence type="ECO:0000313" key="2">
    <source>
        <dbReference type="EMBL" id="GLB34508.1"/>
    </source>
</evidence>
<organism evidence="2 3">
    <name type="scientific">Lyophyllum shimeji</name>
    <name type="common">Hon-shimeji</name>
    <name type="synonym">Tricholoma shimeji</name>
    <dbReference type="NCBI Taxonomy" id="47721"/>
    <lineage>
        <taxon>Eukaryota</taxon>
        <taxon>Fungi</taxon>
        <taxon>Dikarya</taxon>
        <taxon>Basidiomycota</taxon>
        <taxon>Agaricomycotina</taxon>
        <taxon>Agaricomycetes</taxon>
        <taxon>Agaricomycetidae</taxon>
        <taxon>Agaricales</taxon>
        <taxon>Tricholomatineae</taxon>
        <taxon>Lyophyllaceae</taxon>
        <taxon>Lyophyllum</taxon>
    </lineage>
</organism>
<proteinExistence type="predicted"/>
<dbReference type="Proteomes" id="UP001063166">
    <property type="component" value="Unassembled WGS sequence"/>
</dbReference>
<feature type="region of interest" description="Disordered" evidence="1">
    <location>
        <begin position="328"/>
        <end position="347"/>
    </location>
</feature>
<accession>A0A9P3UIK2</accession>
<dbReference type="AlphaFoldDB" id="A0A9P3UIK2"/>
<name>A0A9P3UIK2_LYOSH</name>
<keyword evidence="3" id="KW-1185">Reference proteome</keyword>
<feature type="region of interest" description="Disordered" evidence="1">
    <location>
        <begin position="101"/>
        <end position="129"/>
    </location>
</feature>
<evidence type="ECO:0000256" key="1">
    <source>
        <dbReference type="SAM" id="MobiDB-lite"/>
    </source>
</evidence>
<dbReference type="OrthoDB" id="10681063at2759"/>
<gene>
    <name evidence="2" type="ORF">LshimejAT787_0200730</name>
</gene>
<dbReference type="EMBL" id="BRPK01000002">
    <property type="protein sequence ID" value="GLB34508.1"/>
    <property type="molecule type" value="Genomic_DNA"/>
</dbReference>
<evidence type="ECO:0000313" key="3">
    <source>
        <dbReference type="Proteomes" id="UP001063166"/>
    </source>
</evidence>
<protein>
    <submittedName>
        <fullName evidence="2">Uncharacterized protein</fullName>
    </submittedName>
</protein>
<comment type="caution">
    <text evidence="2">The sequence shown here is derived from an EMBL/GenBank/DDBJ whole genome shotgun (WGS) entry which is preliminary data.</text>
</comment>
<sequence length="368" mass="41630">MLVDLGRMLLSYVQRAFRMSTSCSPPVSLNLDELKDGHFWGVEALEDNLKLHIAHLPSSAGYPFMIRQVQIRKNPKGAQHEYAVITFREQSSLLVLERMGPQPTENRTKDPLGSSPVSPTSSVSSSSSKAVDAEDRVTVWKKMKKRDDAAVGTLDLYTKDVYLHQVILLACAIRETAPEYDLLKSNCYYFAGTLVDALAQRSGTTLQLKDAVEQAQGVAENEPNAEQPDTVLAEVNQRNPPMSHRTISLRAKRGKWGDIQVYRRPTQAYLDKLFALYDERLESFEKAVAAQRAEADTKTQVAELKRQLEMQAAETRRQLEMQAAETRRQLETQAAETRRQLDRKQAELDRKQAEIEALRRELSSPRSI</sequence>
<feature type="compositionally biased region" description="Low complexity" evidence="1">
    <location>
        <begin position="114"/>
        <end position="128"/>
    </location>
</feature>
<reference evidence="2" key="1">
    <citation type="submission" date="2022-07" db="EMBL/GenBank/DDBJ databases">
        <title>The genome of Lyophyllum shimeji provides insight into the initial evolution of ectomycorrhizal fungal genome.</title>
        <authorList>
            <person name="Kobayashi Y."/>
            <person name="Shibata T."/>
            <person name="Hirakawa H."/>
            <person name="Shigenobu S."/>
            <person name="Nishiyama T."/>
            <person name="Yamada A."/>
            <person name="Hasebe M."/>
            <person name="Kawaguchi M."/>
        </authorList>
    </citation>
    <scope>NUCLEOTIDE SEQUENCE</scope>
    <source>
        <strain evidence="2">AT787</strain>
    </source>
</reference>